<dbReference type="EMBL" id="LAZR01002743">
    <property type="protein sequence ID" value="KKN26158.1"/>
    <property type="molecule type" value="Genomic_DNA"/>
</dbReference>
<dbReference type="AlphaFoldDB" id="A0A0F9S9V1"/>
<reference evidence="1" key="1">
    <citation type="journal article" date="2015" name="Nature">
        <title>Complex archaea that bridge the gap between prokaryotes and eukaryotes.</title>
        <authorList>
            <person name="Spang A."/>
            <person name="Saw J.H."/>
            <person name="Jorgensen S.L."/>
            <person name="Zaremba-Niedzwiedzka K."/>
            <person name="Martijn J."/>
            <person name="Lind A.E."/>
            <person name="van Eijk R."/>
            <person name="Schleper C."/>
            <person name="Guy L."/>
            <person name="Ettema T.J."/>
        </authorList>
    </citation>
    <scope>NUCLEOTIDE SEQUENCE</scope>
</reference>
<name>A0A0F9S9V1_9ZZZZ</name>
<sequence length="157" mass="16681">MNLGNSVVADLLQFSLGMTPAEFSEKAKQYFVYPLFFNNVAAGGAAVQSFTTRSDSWFVVTALNAVVRTTAAGAPSVADRPFTVQIEEAGGGRNLFAAPADFDTIFGTAQLPGVMGAPFFVKYQSTMTVNLTSLAAIVLDVRLSFVGFKVFNTNMGV</sequence>
<evidence type="ECO:0000313" key="1">
    <source>
        <dbReference type="EMBL" id="KKN26158.1"/>
    </source>
</evidence>
<protein>
    <submittedName>
        <fullName evidence="1">Uncharacterized protein</fullName>
    </submittedName>
</protein>
<organism evidence="1">
    <name type="scientific">marine sediment metagenome</name>
    <dbReference type="NCBI Taxonomy" id="412755"/>
    <lineage>
        <taxon>unclassified sequences</taxon>
        <taxon>metagenomes</taxon>
        <taxon>ecological metagenomes</taxon>
    </lineage>
</organism>
<gene>
    <name evidence="1" type="ORF">LCGC14_0877590</name>
</gene>
<proteinExistence type="predicted"/>
<comment type="caution">
    <text evidence="1">The sequence shown here is derived from an EMBL/GenBank/DDBJ whole genome shotgun (WGS) entry which is preliminary data.</text>
</comment>
<accession>A0A0F9S9V1</accession>